<evidence type="ECO:0000313" key="2">
    <source>
        <dbReference type="EMBL" id="CAA9403567.1"/>
    </source>
</evidence>
<dbReference type="EMBL" id="CADCUQ010000426">
    <property type="protein sequence ID" value="CAA9403567.1"/>
    <property type="molecule type" value="Genomic_DNA"/>
</dbReference>
<feature type="compositionally biased region" description="Basic and acidic residues" evidence="1">
    <location>
        <begin position="406"/>
        <end position="417"/>
    </location>
</feature>
<dbReference type="AlphaFoldDB" id="A0A6J4P838"/>
<evidence type="ECO:0000256" key="1">
    <source>
        <dbReference type="SAM" id="MobiDB-lite"/>
    </source>
</evidence>
<sequence length="760" mass="84125">ETRVPLFRRAGRVGRRRGLSGRVVARGRRAAVLAAGGAAGRPPPRLAAQPRLLLPVHARPVEGGVGEARRGAAPPGAGRDRPVADAGAHAAERRDPRQGRARRLHGREGDLRVVPGSLRQREPVPPQGQDRQITGGPQPARPLAQRAVPLARRRGRAARDRHRRRAVRGRRALPAPDATGHARPHGLRRVLLRHGGLRGQHPARRRKGRRPPPPRLPRAHEHQGKLGPVRRPGRAAHAEHHGPADVELRPRARLPHLAARRRPDPHRRDRRQRRRHADVHALRRRRPPGGLHPRRHGLDRDAGRLHVRERAVPPHRRRQHRPRRGRGPQADGPDRRRRLDEGDHGQGLPRPEGPLRDARRGRPRRGPPAPALPAQLQRRQPDGDVQLRQPPLQARPPRAGHRARHRAADEGGTERLGRVPPRPVRRQGRRGARARARPADDGDVGQGDRRAGAEGRRHARRIQAGDRRRVGRADRPAARGRRHGHLGAEGEARPRRVPADDRPGHPAGPTPVAAVHGGEQPRPRAVADAVAAPEGELERAGRRVDRRERQARPARRRRQPVARGRQVAGGEVLGAVGRPAGAGRVHARRQAARRAAVPAVRRRVAGVDEVGGVHVRLQPPAVLAAGTRRADADPVRADGRAPGQGDPPRRPRRDGRPRRRRRPGAGGGRRGEGRDRHRRVPLRVAREVQPPDVRPRRGEVPRRPGPAGARRAGKDVGGGRGRRRRRRKARLRRGRAGRRPGRRAPRRRRGRRGGVDQTAV</sequence>
<feature type="non-terminal residue" evidence="2">
    <location>
        <position position="1"/>
    </location>
</feature>
<feature type="compositionally biased region" description="Basic residues" evidence="1">
    <location>
        <begin position="182"/>
        <end position="212"/>
    </location>
</feature>
<feature type="non-terminal residue" evidence="2">
    <location>
        <position position="760"/>
    </location>
</feature>
<feature type="compositionally biased region" description="Basic and acidic residues" evidence="1">
    <location>
        <begin position="628"/>
        <end position="639"/>
    </location>
</feature>
<feature type="compositionally biased region" description="Basic and acidic residues" evidence="1">
    <location>
        <begin position="332"/>
        <end position="344"/>
    </location>
</feature>
<protein>
    <submittedName>
        <fullName evidence="2">Uncharacterized protein</fullName>
    </submittedName>
</protein>
<feature type="compositionally biased region" description="Low complexity" evidence="1">
    <location>
        <begin position="561"/>
        <end position="584"/>
    </location>
</feature>
<feature type="region of interest" description="Disordered" evidence="1">
    <location>
        <begin position="64"/>
        <end position="760"/>
    </location>
</feature>
<feature type="compositionally biased region" description="Basic and acidic residues" evidence="1">
    <location>
        <begin position="486"/>
        <end position="504"/>
    </location>
</feature>
<proteinExistence type="predicted"/>
<feature type="compositionally biased region" description="Basic residues" evidence="1">
    <location>
        <begin position="151"/>
        <end position="171"/>
    </location>
</feature>
<feature type="compositionally biased region" description="Basic and acidic residues" evidence="1">
    <location>
        <begin position="536"/>
        <end position="551"/>
    </location>
</feature>
<reference evidence="2" key="1">
    <citation type="submission" date="2020-02" db="EMBL/GenBank/DDBJ databases">
        <authorList>
            <person name="Meier V. D."/>
        </authorList>
    </citation>
    <scope>NUCLEOTIDE SEQUENCE</scope>
    <source>
        <strain evidence="2">AVDCRST_MAG64</strain>
    </source>
</reference>
<feature type="compositionally biased region" description="Basic and acidic residues" evidence="1">
    <location>
        <begin position="236"/>
        <end position="250"/>
    </location>
</feature>
<feature type="compositionally biased region" description="Basic residues" evidence="1">
    <location>
        <begin position="251"/>
        <end position="295"/>
    </location>
</feature>
<feature type="compositionally biased region" description="Basic and acidic residues" evidence="1">
    <location>
        <begin position="693"/>
        <end position="702"/>
    </location>
</feature>
<feature type="compositionally biased region" description="Basic residues" evidence="1">
    <location>
        <begin position="720"/>
        <end position="752"/>
    </location>
</feature>
<feature type="compositionally biased region" description="Basic residues" evidence="1">
    <location>
        <begin position="423"/>
        <end position="436"/>
    </location>
</feature>
<feature type="compositionally biased region" description="Basic and acidic residues" evidence="1">
    <location>
        <begin position="463"/>
        <end position="477"/>
    </location>
</feature>
<name>A0A6J4P838_9BACT</name>
<feature type="compositionally biased region" description="Low complexity" evidence="1">
    <location>
        <begin position="523"/>
        <end position="533"/>
    </location>
</feature>
<feature type="compositionally biased region" description="Basic residues" evidence="1">
    <location>
        <begin position="313"/>
        <end position="326"/>
    </location>
</feature>
<feature type="compositionally biased region" description="Basic and acidic residues" evidence="1">
    <location>
        <begin position="296"/>
        <end position="312"/>
    </location>
</feature>
<feature type="compositionally biased region" description="Basic and acidic residues" evidence="1">
    <location>
        <begin position="446"/>
        <end position="456"/>
    </location>
</feature>
<gene>
    <name evidence="2" type="ORF">AVDCRST_MAG64-1871</name>
</gene>
<feature type="compositionally biased region" description="Low complexity" evidence="1">
    <location>
        <begin position="386"/>
        <end position="397"/>
    </location>
</feature>
<organism evidence="2">
    <name type="scientific">uncultured Phycisphaerae bacterium</name>
    <dbReference type="NCBI Taxonomy" id="904963"/>
    <lineage>
        <taxon>Bacteria</taxon>
        <taxon>Pseudomonadati</taxon>
        <taxon>Planctomycetota</taxon>
        <taxon>Phycisphaerae</taxon>
        <taxon>environmental samples</taxon>
    </lineage>
</organism>
<accession>A0A6J4P838</accession>
<feature type="compositionally biased region" description="Basic residues" evidence="1">
    <location>
        <begin position="650"/>
        <end position="663"/>
    </location>
</feature>